<dbReference type="PANTHER" id="PTHR30265">
    <property type="entry name" value="RHO-INTERACTING TRANSCRIPTION TERMINATION FACTOR NUSG"/>
    <property type="match status" value="1"/>
</dbReference>
<dbReference type="GO" id="GO:0031564">
    <property type="term" value="P:transcription antitermination"/>
    <property type="evidence" value="ECO:0007669"/>
    <property type="project" value="UniProtKB-KW"/>
</dbReference>
<accession>A0A2K8KP86</accession>
<dbReference type="SMART" id="SM00738">
    <property type="entry name" value="NGN"/>
    <property type="match status" value="1"/>
</dbReference>
<dbReference type="InterPro" id="IPR036735">
    <property type="entry name" value="NGN_dom_sf"/>
</dbReference>
<dbReference type="InterPro" id="IPR010215">
    <property type="entry name" value="Transcription_antiterm_RfaH"/>
</dbReference>
<dbReference type="Proteomes" id="UP000229757">
    <property type="component" value="Chromosome"/>
</dbReference>
<name>A0A2K8KP86_9GAMM</name>
<dbReference type="InterPro" id="IPR006645">
    <property type="entry name" value="NGN-like_dom"/>
</dbReference>
<reference evidence="5 6" key="1">
    <citation type="journal article" date="2017" name="Environ. Microbiol.">
        <title>Genomic and physiological analyses of 'Reinekea forsetii' reveal a versatile opportunistic lifestyle during spring algae blooms.</title>
        <authorList>
            <person name="Avci B."/>
            <person name="Hahnke R.L."/>
            <person name="Chafee M."/>
            <person name="Fischer T."/>
            <person name="Gruber-Vodicka H."/>
            <person name="Tegetmeyer H.E."/>
            <person name="Harder J."/>
            <person name="Fuchs B.M."/>
            <person name="Amann R.I."/>
            <person name="Teeling H."/>
        </authorList>
    </citation>
    <scope>NUCLEOTIDE SEQUENCE [LARGE SCALE GENOMIC DNA]</scope>
    <source>
        <strain evidence="5 6">Hel1_31_D35</strain>
    </source>
</reference>
<proteinExistence type="predicted"/>
<dbReference type="Gene3D" id="3.30.70.940">
    <property type="entry name" value="NusG, N-terminal domain"/>
    <property type="match status" value="1"/>
</dbReference>
<dbReference type="Pfam" id="PF02357">
    <property type="entry name" value="NusG"/>
    <property type="match status" value="1"/>
</dbReference>
<feature type="domain" description="NusG-like N-terminal" evidence="4">
    <location>
        <begin position="3"/>
        <end position="104"/>
    </location>
</feature>
<dbReference type="RefSeq" id="WP_100256924.1">
    <property type="nucleotide sequence ID" value="NZ_CP011797.1"/>
</dbReference>
<keyword evidence="6" id="KW-1185">Reference proteome</keyword>
<dbReference type="PANTHER" id="PTHR30265:SF7">
    <property type="entry name" value="TRANSCRIPTION ANTITERMINATION PROTEIN RFAH"/>
    <property type="match status" value="1"/>
</dbReference>
<keyword evidence="3" id="KW-0804">Transcription</keyword>
<gene>
    <name evidence="5" type="primary">rfaH</name>
    <name evidence="5" type="ORF">REIFOR_01447</name>
</gene>
<sequence>MTSPNWLLLQVKARQEMRALENLERQQAQCYCPKIQVEKLRRGKRIQVEEALFPGYLFINAQTQQNGLTYTSIRSSRGVSKIVGFGTEPVTISEALIDQLKLRENTGLTWAEADDLPQAGDKINITEGLFKGLQALYSHADGQQRAMVLISLLHQQIPTSLANTQIQKITYSAE</sequence>
<dbReference type="NCBIfam" id="TIGR01955">
    <property type="entry name" value="RfaH"/>
    <property type="match status" value="1"/>
</dbReference>
<organism evidence="5 6">
    <name type="scientific">Reinekea forsetii</name>
    <dbReference type="NCBI Taxonomy" id="1336806"/>
    <lineage>
        <taxon>Bacteria</taxon>
        <taxon>Pseudomonadati</taxon>
        <taxon>Pseudomonadota</taxon>
        <taxon>Gammaproteobacteria</taxon>
        <taxon>Oceanospirillales</taxon>
        <taxon>Saccharospirillaceae</taxon>
        <taxon>Reinekea</taxon>
    </lineage>
</organism>
<evidence type="ECO:0000256" key="2">
    <source>
        <dbReference type="ARBA" id="ARBA00023015"/>
    </source>
</evidence>
<dbReference type="NCBIfam" id="NF006534">
    <property type="entry name" value="PRK09014.1"/>
    <property type="match status" value="1"/>
</dbReference>
<keyword evidence="2" id="KW-0805">Transcription regulation</keyword>
<protein>
    <submittedName>
        <fullName evidence="5">Transcriptional activator RfaH</fullName>
    </submittedName>
</protein>
<dbReference type="KEGG" id="rfo:REIFOR_01447"/>
<dbReference type="GO" id="GO:0005829">
    <property type="term" value="C:cytosol"/>
    <property type="evidence" value="ECO:0007669"/>
    <property type="project" value="TreeGrafter"/>
</dbReference>
<dbReference type="CDD" id="cd09892">
    <property type="entry name" value="NGN_SP_RfaH"/>
    <property type="match status" value="1"/>
</dbReference>
<evidence type="ECO:0000259" key="4">
    <source>
        <dbReference type="SMART" id="SM00738"/>
    </source>
</evidence>
<dbReference type="AlphaFoldDB" id="A0A2K8KP86"/>
<dbReference type="OrthoDB" id="9790639at2"/>
<keyword evidence="1" id="KW-0889">Transcription antitermination</keyword>
<evidence type="ECO:0000256" key="3">
    <source>
        <dbReference type="ARBA" id="ARBA00023163"/>
    </source>
</evidence>
<dbReference type="GO" id="GO:0006354">
    <property type="term" value="P:DNA-templated transcription elongation"/>
    <property type="evidence" value="ECO:0007669"/>
    <property type="project" value="InterPro"/>
</dbReference>
<dbReference type="SUPFAM" id="SSF82679">
    <property type="entry name" value="N-utilization substance G protein NusG, N-terminal domain"/>
    <property type="match status" value="1"/>
</dbReference>
<dbReference type="InterPro" id="IPR043425">
    <property type="entry name" value="NusG-like"/>
</dbReference>
<evidence type="ECO:0000313" key="6">
    <source>
        <dbReference type="Proteomes" id="UP000229757"/>
    </source>
</evidence>
<dbReference type="EMBL" id="CP011797">
    <property type="protein sequence ID" value="ATX76593.1"/>
    <property type="molecule type" value="Genomic_DNA"/>
</dbReference>
<evidence type="ECO:0000256" key="1">
    <source>
        <dbReference type="ARBA" id="ARBA00022814"/>
    </source>
</evidence>
<evidence type="ECO:0000313" key="5">
    <source>
        <dbReference type="EMBL" id="ATX76593.1"/>
    </source>
</evidence>